<evidence type="ECO:0000313" key="3">
    <source>
        <dbReference type="Proteomes" id="UP001476798"/>
    </source>
</evidence>
<protein>
    <submittedName>
        <fullName evidence="2">Uncharacterized protein</fullName>
    </submittedName>
</protein>
<dbReference type="EMBL" id="JAHRIO010000584">
    <property type="protein sequence ID" value="MEQ2158230.1"/>
    <property type="molecule type" value="Genomic_DNA"/>
</dbReference>
<reference evidence="2 3" key="1">
    <citation type="submission" date="2021-06" db="EMBL/GenBank/DDBJ databases">
        <authorList>
            <person name="Palmer J.M."/>
        </authorList>
    </citation>
    <scope>NUCLEOTIDE SEQUENCE [LARGE SCALE GENOMIC DNA]</scope>
    <source>
        <strain evidence="2 3">GA_2019</strain>
        <tissue evidence="2">Muscle</tissue>
    </source>
</reference>
<sequence length="134" mass="14895">MKGGQRSQVGEGLEKLLPAQLQQAGHSQPDLEQRASPLVLMDVHDTTVNIHAASLGRGQRLSRLATMTKKNVWKSQAEALKPTNTVPTVKRGGASIMSVSLQVELIPRTKRVDKSSRRTRYKVFYFTLNQQLDS</sequence>
<accession>A0ABV0MGM6</accession>
<gene>
    <name evidence="2" type="ORF">GOODEAATRI_010141</name>
</gene>
<organism evidence="2 3">
    <name type="scientific">Goodea atripinnis</name>
    <dbReference type="NCBI Taxonomy" id="208336"/>
    <lineage>
        <taxon>Eukaryota</taxon>
        <taxon>Metazoa</taxon>
        <taxon>Chordata</taxon>
        <taxon>Craniata</taxon>
        <taxon>Vertebrata</taxon>
        <taxon>Euteleostomi</taxon>
        <taxon>Actinopterygii</taxon>
        <taxon>Neopterygii</taxon>
        <taxon>Teleostei</taxon>
        <taxon>Neoteleostei</taxon>
        <taxon>Acanthomorphata</taxon>
        <taxon>Ovalentaria</taxon>
        <taxon>Atherinomorphae</taxon>
        <taxon>Cyprinodontiformes</taxon>
        <taxon>Goodeidae</taxon>
        <taxon>Goodea</taxon>
    </lineage>
</organism>
<proteinExistence type="predicted"/>
<evidence type="ECO:0000256" key="1">
    <source>
        <dbReference type="SAM" id="MobiDB-lite"/>
    </source>
</evidence>
<feature type="region of interest" description="Disordered" evidence="1">
    <location>
        <begin position="1"/>
        <end position="35"/>
    </location>
</feature>
<keyword evidence="3" id="KW-1185">Reference proteome</keyword>
<name>A0ABV0MGM6_9TELE</name>
<dbReference type="Proteomes" id="UP001476798">
    <property type="component" value="Unassembled WGS sequence"/>
</dbReference>
<evidence type="ECO:0000313" key="2">
    <source>
        <dbReference type="EMBL" id="MEQ2158230.1"/>
    </source>
</evidence>
<comment type="caution">
    <text evidence="2">The sequence shown here is derived from an EMBL/GenBank/DDBJ whole genome shotgun (WGS) entry which is preliminary data.</text>
</comment>